<dbReference type="PIRSF" id="PIRSF037167">
    <property type="entry name" value="Mtase_YfcB_prd"/>
    <property type="match status" value="1"/>
</dbReference>
<evidence type="ECO:0000256" key="4">
    <source>
        <dbReference type="HAMAP-Rule" id="MF_02125"/>
    </source>
</evidence>
<keyword evidence="3 4" id="KW-0949">S-adenosyl-L-methionine</keyword>
<dbReference type="RefSeq" id="WP_013834994.1">
    <property type="nucleotide sequence ID" value="NC_015581.1"/>
</dbReference>
<dbReference type="InterPro" id="IPR017127">
    <property type="entry name" value="Ribosome_uL3_MTase"/>
</dbReference>
<dbReference type="CDD" id="cd02440">
    <property type="entry name" value="AdoMet_MTases"/>
    <property type="match status" value="1"/>
</dbReference>
<dbReference type="Pfam" id="PF05175">
    <property type="entry name" value="MTS"/>
    <property type="match status" value="1"/>
</dbReference>
<dbReference type="GO" id="GO:0003676">
    <property type="term" value="F:nucleic acid binding"/>
    <property type="evidence" value="ECO:0007669"/>
    <property type="project" value="InterPro"/>
</dbReference>
<dbReference type="Gene3D" id="1.10.8.10">
    <property type="entry name" value="DNA helicase RuvA subunit, C-terminal domain"/>
    <property type="match status" value="1"/>
</dbReference>
<keyword evidence="6" id="KW-0689">Ribosomal protein</keyword>
<keyword evidence="1 4" id="KW-0489">Methyltransferase</keyword>
<dbReference type="SUPFAM" id="SSF53335">
    <property type="entry name" value="S-adenosyl-L-methionine-dependent methyltransferases"/>
    <property type="match status" value="1"/>
</dbReference>
<dbReference type="AlphaFoldDB" id="F6DBA5"/>
<name>F6DBA5_THICA</name>
<dbReference type="InterPro" id="IPR007848">
    <property type="entry name" value="Small_mtfrase_dom"/>
</dbReference>
<dbReference type="eggNOG" id="COG2890">
    <property type="taxonomic scope" value="Bacteria"/>
</dbReference>
<comment type="catalytic activity">
    <reaction evidence="4">
        <text>L-glutaminyl-[ribosomal protein uL3] + S-adenosyl-L-methionine = N(5)-methyl-L-glutaminyl-[ribosomal protein uL3] + S-adenosyl-L-homocysteine + H(+)</text>
        <dbReference type="Rhea" id="RHEA:45020"/>
        <dbReference type="Rhea" id="RHEA-COMP:11063"/>
        <dbReference type="Rhea" id="RHEA-COMP:11064"/>
        <dbReference type="ChEBI" id="CHEBI:15378"/>
        <dbReference type="ChEBI" id="CHEBI:30011"/>
        <dbReference type="ChEBI" id="CHEBI:57856"/>
        <dbReference type="ChEBI" id="CHEBI:59789"/>
        <dbReference type="ChEBI" id="CHEBI:61891"/>
        <dbReference type="EC" id="2.1.1.298"/>
    </reaction>
</comment>
<comment type="function">
    <text evidence="4">Methylates ribosomal protein uL3 on a specific glutamine residue.</text>
</comment>
<dbReference type="InterPro" id="IPR002052">
    <property type="entry name" value="DNA_methylase_N6_adenine_CS"/>
</dbReference>
<dbReference type="GO" id="GO:0005829">
    <property type="term" value="C:cytosol"/>
    <property type="evidence" value="ECO:0007669"/>
    <property type="project" value="TreeGrafter"/>
</dbReference>
<dbReference type="NCBIfam" id="TIGR03533">
    <property type="entry name" value="L3_gln_methyl"/>
    <property type="match status" value="1"/>
</dbReference>
<dbReference type="Gene3D" id="3.40.50.150">
    <property type="entry name" value="Vaccinia Virus protein VP39"/>
    <property type="match status" value="1"/>
</dbReference>
<dbReference type="HOGENOM" id="CLU_018398_5_1_6"/>
<protein>
    <recommendedName>
        <fullName evidence="4">Ribosomal protein uL3 glutamine methyltransferase</fullName>
        <shortName evidence="4">uL3 MTase</shortName>
        <ecNumber evidence="4">2.1.1.298</ecNumber>
    </recommendedName>
    <alternativeName>
        <fullName evidence="4">N5-glutamine methyltransferase PrmB</fullName>
    </alternativeName>
</protein>
<dbReference type="EC" id="2.1.1.298" evidence="4"/>
<dbReference type="InterPro" id="IPR029063">
    <property type="entry name" value="SAM-dependent_MTases_sf"/>
</dbReference>
<dbReference type="PROSITE" id="PS00092">
    <property type="entry name" value="N6_MTASE"/>
    <property type="match status" value="1"/>
</dbReference>
<evidence type="ECO:0000313" key="7">
    <source>
        <dbReference type="Proteomes" id="UP000009232"/>
    </source>
</evidence>
<dbReference type="InterPro" id="IPR004556">
    <property type="entry name" value="HemK-like"/>
</dbReference>
<dbReference type="NCBIfam" id="TIGR00536">
    <property type="entry name" value="hemK_fam"/>
    <property type="match status" value="1"/>
</dbReference>
<dbReference type="EMBL" id="CP002776">
    <property type="protein sequence ID" value="AEG31213.1"/>
    <property type="molecule type" value="Genomic_DNA"/>
</dbReference>
<keyword evidence="2 4" id="KW-0808">Transferase</keyword>
<evidence type="ECO:0000256" key="2">
    <source>
        <dbReference type="ARBA" id="ARBA00022679"/>
    </source>
</evidence>
<sequence length="321" mass="35748">MTKRIDGVGHTDFRNDGLETLLDFIRWGAKLFTEAGLVFGHGTDNAFDEAIVMTCQKLLLPVERLEHYMNAKLTFSERSALTELYKQRIETRQPAAYLTGQARFAGLDFYVNQHTLVPRSPIAELIERGFQGWLEPEQVTRVLDLCTGSGCIGIASLQAFDNAQVDLVDISPQALDVAQKNIHRYSLEGQARAIKSDLFSALNGERYDVILSNPPYVDAIEMAALPPEYQAEPALGLAAGDDGLDLVRRILAEAANYLTPDGVLIVEVGVSQHFVEQVYEELPLYWFEFTQGGEGVFAISREELEMFDDLVQDRLSVLSNA</sequence>
<keyword evidence="7" id="KW-1185">Reference proteome</keyword>
<comment type="similarity">
    <text evidence="4">Belongs to the protein N5-glutamine methyltransferase family. PrmB subfamily.</text>
</comment>
<dbReference type="OrthoDB" id="9800643at2"/>
<dbReference type="GO" id="GO:0005840">
    <property type="term" value="C:ribosome"/>
    <property type="evidence" value="ECO:0007669"/>
    <property type="project" value="UniProtKB-KW"/>
</dbReference>
<evidence type="ECO:0000313" key="6">
    <source>
        <dbReference type="EMBL" id="AEG31213.1"/>
    </source>
</evidence>
<organism evidence="6 7">
    <name type="scientific">Thiomicrospira cyclica (strain DSM 14477 / JCM 11371 / ALM1)</name>
    <name type="common">Thioalkalimicrobium cyclicum</name>
    <dbReference type="NCBI Taxonomy" id="717773"/>
    <lineage>
        <taxon>Bacteria</taxon>
        <taxon>Pseudomonadati</taxon>
        <taxon>Pseudomonadota</taxon>
        <taxon>Gammaproteobacteria</taxon>
        <taxon>Thiotrichales</taxon>
        <taxon>Piscirickettsiaceae</taxon>
        <taxon>Thiomicrospira</taxon>
    </lineage>
</organism>
<dbReference type="GO" id="GO:0036009">
    <property type="term" value="F:protein-glutamine N-methyltransferase activity"/>
    <property type="evidence" value="ECO:0007669"/>
    <property type="project" value="UniProtKB-UniRule"/>
</dbReference>
<dbReference type="Proteomes" id="UP000009232">
    <property type="component" value="Chromosome"/>
</dbReference>
<evidence type="ECO:0000259" key="5">
    <source>
        <dbReference type="Pfam" id="PF05175"/>
    </source>
</evidence>
<gene>
    <name evidence="4" type="primary">prmB</name>
    <name evidence="6" type="ordered locus">Thicy_0439</name>
</gene>
<dbReference type="GO" id="GO:0032259">
    <property type="term" value="P:methylation"/>
    <property type="evidence" value="ECO:0007669"/>
    <property type="project" value="UniProtKB-KW"/>
</dbReference>
<accession>F6DBA5</accession>
<evidence type="ECO:0000256" key="3">
    <source>
        <dbReference type="ARBA" id="ARBA00022691"/>
    </source>
</evidence>
<dbReference type="PANTHER" id="PTHR47806">
    <property type="entry name" value="50S RIBOSOMAL PROTEIN L3 GLUTAMINE METHYLTRANSFERASE"/>
    <property type="match status" value="1"/>
</dbReference>
<dbReference type="KEGG" id="tcy:Thicy_0439"/>
<dbReference type="STRING" id="717773.Thicy_0439"/>
<dbReference type="HAMAP" id="MF_02125">
    <property type="entry name" value="L3_methyltr_PrmB"/>
    <property type="match status" value="1"/>
</dbReference>
<reference evidence="6 7" key="1">
    <citation type="submission" date="2011-05" db="EMBL/GenBank/DDBJ databases">
        <title>Complete sequence of Thioalkalimicrobium cyclicum ALM1.</title>
        <authorList>
            <consortium name="US DOE Joint Genome Institute"/>
            <person name="Lucas S."/>
            <person name="Han J."/>
            <person name="Lapidus A."/>
            <person name="Cheng J.-F."/>
            <person name="Goodwin L."/>
            <person name="Pitluck S."/>
            <person name="Peters L."/>
            <person name="Mikhailova N."/>
            <person name="Davenport K."/>
            <person name="Han C."/>
            <person name="Tapia R."/>
            <person name="Land M."/>
            <person name="Hauser L."/>
            <person name="Kyrpides N."/>
            <person name="Ivanova N."/>
            <person name="Pagani I."/>
            <person name="Kappler U."/>
            <person name="Woyke T."/>
        </authorList>
    </citation>
    <scope>NUCLEOTIDE SEQUENCE [LARGE SCALE GENOMIC DNA]</scope>
    <source>
        <strain evidence="7">DSM 14477 / JCM 11371 / ALM1</strain>
    </source>
</reference>
<proteinExistence type="inferred from homology"/>
<keyword evidence="6" id="KW-0687">Ribonucleoprotein</keyword>
<evidence type="ECO:0000256" key="1">
    <source>
        <dbReference type="ARBA" id="ARBA00022603"/>
    </source>
</evidence>
<dbReference type="PANTHER" id="PTHR47806:SF1">
    <property type="entry name" value="RIBOSOMAL PROTEIN UL3 GLUTAMINE METHYLTRANSFERASE"/>
    <property type="match status" value="1"/>
</dbReference>
<feature type="domain" description="Methyltransferase small" evidence="5">
    <location>
        <begin position="137"/>
        <end position="220"/>
    </location>
</feature>